<dbReference type="Proteomes" id="UP000001889">
    <property type="component" value="Chromosome"/>
</dbReference>
<keyword evidence="2" id="KW-1185">Reference proteome</keyword>
<dbReference type="AlphaFoldDB" id="D2TQ52"/>
<dbReference type="Pfam" id="PF23793">
    <property type="entry name" value="LysC"/>
    <property type="match status" value="1"/>
</dbReference>
<evidence type="ECO:0000313" key="1">
    <source>
        <dbReference type="EMBL" id="CBG91405.1"/>
    </source>
</evidence>
<evidence type="ECO:0000313" key="2">
    <source>
        <dbReference type="Proteomes" id="UP000001889"/>
    </source>
</evidence>
<name>D2TQ52_CITRI</name>
<dbReference type="InterPro" id="IPR058979">
    <property type="entry name" value="LysC-like"/>
</dbReference>
<dbReference type="HOGENOM" id="CLU_147272_0_1_6"/>
<proteinExistence type="predicted"/>
<dbReference type="KEGG" id="cro:ROD_47121"/>
<gene>
    <name evidence="1" type="ordered locus">ROD_47121</name>
</gene>
<dbReference type="STRING" id="637910.ROD_47121"/>
<sequence>MCVNGTKPVWYWQISNAPCNSFHKSVRRPRMKNSRTCSTARNSRALSAGHWQRCLLPLCLCLMMWLTGCGGPSVKFVPVPPVPIPVEWLADCLVPPAPQPFTFGASVTYNLQLLAVIKNCNVDKASIRRLETQRQHEFTDMAGTTAVPAGKTK</sequence>
<dbReference type="EMBL" id="FN543502">
    <property type="protein sequence ID" value="CBG91405.1"/>
    <property type="molecule type" value="Genomic_DNA"/>
</dbReference>
<organism evidence="1 2">
    <name type="scientific">Citrobacter rodentium (strain ICC168)</name>
    <name type="common">Citrobacter freundii biotype 4280</name>
    <dbReference type="NCBI Taxonomy" id="637910"/>
    <lineage>
        <taxon>Bacteria</taxon>
        <taxon>Pseudomonadati</taxon>
        <taxon>Pseudomonadota</taxon>
        <taxon>Gammaproteobacteria</taxon>
        <taxon>Enterobacterales</taxon>
        <taxon>Enterobacteriaceae</taxon>
        <taxon>Citrobacter</taxon>
    </lineage>
</organism>
<reference evidence="1 2" key="1">
    <citation type="journal article" date="2010" name="J. Bacteriol.">
        <title>The Citrobacter rodentium genome sequence reveals convergent evolution with human pathogenic Escherichia coli.</title>
        <authorList>
            <person name="Petty N.K."/>
            <person name="Bulgin R."/>
            <person name="Crepin V.F."/>
            <person name="Cerdeno-Tarraga A.M."/>
            <person name="Schroeder G.N."/>
            <person name="Quail M.A."/>
            <person name="Lennard N."/>
            <person name="Corton C."/>
            <person name="Barron A."/>
            <person name="Clark L."/>
            <person name="Toribio A.L."/>
            <person name="Parkhill J."/>
            <person name="Dougan G."/>
            <person name="Frankel G."/>
            <person name="Thomson N.R."/>
        </authorList>
    </citation>
    <scope>NUCLEOTIDE SEQUENCE [LARGE SCALE GENOMIC DNA]</scope>
    <source>
        <strain evidence="1 2">ICC168</strain>
    </source>
</reference>
<accession>D2TQ52</accession>
<protein>
    <submittedName>
        <fullName evidence="1">Phage lytic protein</fullName>
    </submittedName>
</protein>
<dbReference type="eggNOG" id="ENOG50339VR">
    <property type="taxonomic scope" value="Bacteria"/>
</dbReference>